<evidence type="ECO:0000313" key="9">
    <source>
        <dbReference type="Proteomes" id="UP000830835"/>
    </source>
</evidence>
<evidence type="ECO:0000256" key="2">
    <source>
        <dbReference type="ARBA" id="ARBA00007362"/>
    </source>
</evidence>
<feature type="transmembrane region" description="Helical" evidence="6">
    <location>
        <begin position="92"/>
        <end position="113"/>
    </location>
</feature>
<comment type="subcellular location">
    <subcellularLocation>
        <location evidence="1">Membrane</location>
        <topology evidence="1">Multi-pass membrane protein</topology>
    </subcellularLocation>
</comment>
<keyword evidence="9" id="KW-1185">Reference proteome</keyword>
<dbReference type="PANTHER" id="PTHR32322:SF2">
    <property type="entry name" value="EAMA DOMAIN-CONTAINING PROTEIN"/>
    <property type="match status" value="1"/>
</dbReference>
<comment type="similarity">
    <text evidence="2">Belongs to the EamA transporter family.</text>
</comment>
<feature type="transmembrane region" description="Helical" evidence="6">
    <location>
        <begin position="206"/>
        <end position="229"/>
    </location>
</feature>
<dbReference type="RefSeq" id="WP_244349524.1">
    <property type="nucleotide sequence ID" value="NZ_JAFIRA010000008.1"/>
</dbReference>
<feature type="transmembrane region" description="Helical" evidence="6">
    <location>
        <begin position="125"/>
        <end position="144"/>
    </location>
</feature>
<gene>
    <name evidence="8" type="ORF">JX360_05140</name>
</gene>
<accession>A0ABT0C952</accession>
<dbReference type="Gene3D" id="1.10.3730.20">
    <property type="match status" value="1"/>
</dbReference>
<keyword evidence="3 6" id="KW-0812">Transmembrane</keyword>
<evidence type="ECO:0000259" key="7">
    <source>
        <dbReference type="Pfam" id="PF00892"/>
    </source>
</evidence>
<dbReference type="InterPro" id="IPR050638">
    <property type="entry name" value="AA-Vitamin_Transporters"/>
</dbReference>
<evidence type="ECO:0000256" key="1">
    <source>
        <dbReference type="ARBA" id="ARBA00004141"/>
    </source>
</evidence>
<evidence type="ECO:0000256" key="4">
    <source>
        <dbReference type="ARBA" id="ARBA00022989"/>
    </source>
</evidence>
<feature type="transmembrane region" description="Helical" evidence="6">
    <location>
        <begin position="38"/>
        <end position="56"/>
    </location>
</feature>
<feature type="transmembrane region" description="Helical" evidence="6">
    <location>
        <begin position="150"/>
        <end position="169"/>
    </location>
</feature>
<organism evidence="8 9">
    <name type="scientific">Thermostichus vulcanus str. 'Rupite'</name>
    <dbReference type="NCBI Taxonomy" id="2813851"/>
    <lineage>
        <taxon>Bacteria</taxon>
        <taxon>Bacillati</taxon>
        <taxon>Cyanobacteriota</taxon>
        <taxon>Cyanophyceae</taxon>
        <taxon>Thermostichales</taxon>
        <taxon>Thermostichaceae</taxon>
        <taxon>Thermostichus</taxon>
    </lineage>
</organism>
<dbReference type="PANTHER" id="PTHR32322">
    <property type="entry name" value="INNER MEMBRANE TRANSPORTER"/>
    <property type="match status" value="1"/>
</dbReference>
<dbReference type="InterPro" id="IPR000620">
    <property type="entry name" value="EamA_dom"/>
</dbReference>
<feature type="domain" description="EamA" evidence="7">
    <location>
        <begin position="9"/>
        <end position="136"/>
    </location>
</feature>
<name>A0ABT0C952_THEVL</name>
<evidence type="ECO:0000256" key="6">
    <source>
        <dbReference type="SAM" id="Phobius"/>
    </source>
</evidence>
<dbReference type="Proteomes" id="UP000830835">
    <property type="component" value="Unassembled WGS sequence"/>
</dbReference>
<dbReference type="EMBL" id="JAFIRA010000008">
    <property type="protein sequence ID" value="MCJ2542295.1"/>
    <property type="molecule type" value="Genomic_DNA"/>
</dbReference>
<feature type="transmembrane region" description="Helical" evidence="6">
    <location>
        <begin position="7"/>
        <end position="26"/>
    </location>
</feature>
<feature type="transmembrane region" description="Helical" evidence="6">
    <location>
        <begin position="181"/>
        <end position="200"/>
    </location>
</feature>
<feature type="transmembrane region" description="Helical" evidence="6">
    <location>
        <begin position="68"/>
        <end position="86"/>
    </location>
</feature>
<dbReference type="SUPFAM" id="SSF103481">
    <property type="entry name" value="Multidrug resistance efflux transporter EmrE"/>
    <property type="match status" value="2"/>
</dbReference>
<sequence length="286" mass="30577">MQLRDVLRLLLLSAIWGFSFIFMRVIAPVLGPVLTAELRVMLAGIALTLYFGLIRFPVGWKEHWRQYLIIGTINSALPFLLFSFAAQHIPAAYSIIFNASAPLFGAIFGVIWLGESFSFSKGLGLLLGLAGVALVSRAGLSTAFSQWFGWAMAACLVASMCYGLAGVYLKRFAQHIKPMGIAAGSQIAAGLVLLPLVPFAPPTGPFTAVIGLNVLGLSLLCSAVAYLFYFQLIADIGPTKALTVTFLVPVFGLLWGALFLGEAVTVSMLLGCGLVLLGTMLVLRRS</sequence>
<feature type="transmembrane region" description="Helical" evidence="6">
    <location>
        <begin position="266"/>
        <end position="283"/>
    </location>
</feature>
<evidence type="ECO:0000313" key="8">
    <source>
        <dbReference type="EMBL" id="MCJ2542295.1"/>
    </source>
</evidence>
<keyword evidence="4 6" id="KW-1133">Transmembrane helix</keyword>
<feature type="domain" description="EamA" evidence="7">
    <location>
        <begin position="150"/>
        <end position="283"/>
    </location>
</feature>
<dbReference type="Pfam" id="PF00892">
    <property type="entry name" value="EamA"/>
    <property type="match status" value="2"/>
</dbReference>
<proteinExistence type="inferred from homology"/>
<protein>
    <submittedName>
        <fullName evidence="8">DMT family transporter</fullName>
    </submittedName>
</protein>
<dbReference type="InterPro" id="IPR037185">
    <property type="entry name" value="EmrE-like"/>
</dbReference>
<evidence type="ECO:0000256" key="5">
    <source>
        <dbReference type="ARBA" id="ARBA00023136"/>
    </source>
</evidence>
<keyword evidence="5 6" id="KW-0472">Membrane</keyword>
<feature type="transmembrane region" description="Helical" evidence="6">
    <location>
        <begin position="241"/>
        <end position="260"/>
    </location>
</feature>
<comment type="caution">
    <text evidence="8">The sequence shown here is derived from an EMBL/GenBank/DDBJ whole genome shotgun (WGS) entry which is preliminary data.</text>
</comment>
<reference evidence="8" key="1">
    <citation type="submission" date="2021-02" db="EMBL/GenBank/DDBJ databases">
        <title>The CRISPR/cas machinery reduction and long-range gene transfer in the hot spring cyanobacterium Synechococcus.</title>
        <authorList>
            <person name="Dvorak P."/>
            <person name="Jahodarova E."/>
            <person name="Hasler P."/>
            <person name="Poulickova A."/>
        </authorList>
    </citation>
    <scope>NUCLEOTIDE SEQUENCE</scope>
    <source>
        <strain evidence="8">Rupite</strain>
    </source>
</reference>
<evidence type="ECO:0000256" key="3">
    <source>
        <dbReference type="ARBA" id="ARBA00022692"/>
    </source>
</evidence>